<dbReference type="Proteomes" id="UP000003423">
    <property type="component" value="Unassembled WGS sequence"/>
</dbReference>
<evidence type="ECO:0000313" key="1">
    <source>
        <dbReference type="EMBL" id="EIJ64935.1"/>
    </source>
</evidence>
<evidence type="ECO:0000313" key="2">
    <source>
        <dbReference type="Proteomes" id="UP000003423"/>
    </source>
</evidence>
<dbReference type="AlphaFoldDB" id="I3CZP2"/>
<accession>I3CZP2</accession>
<keyword evidence="2" id="KW-1185">Reference proteome</keyword>
<reference evidence="1 2" key="1">
    <citation type="journal article" date="2012" name="J. Bacteriol.">
        <title>Genome sequence of "Candidatus Nitrosopumilus salaria" BD31, an ammonia-oxidizing archaeon from the San Francisco Bay estuary.</title>
        <authorList>
            <person name="Mosier A.C."/>
            <person name="Allen E.E."/>
            <person name="Kim M."/>
            <person name="Ferriera S."/>
            <person name="Francis C.A."/>
        </authorList>
    </citation>
    <scope>NUCLEOTIDE SEQUENCE [LARGE SCALE GENOMIC DNA]</scope>
    <source>
        <strain evidence="1 2">BD31</strain>
    </source>
</reference>
<gene>
    <name evidence="1" type="ORF">BD31_I0868</name>
</gene>
<comment type="caution">
    <text evidence="1">The sequence shown here is derived from an EMBL/GenBank/DDBJ whole genome shotgun (WGS) entry which is preliminary data.</text>
</comment>
<protein>
    <submittedName>
        <fullName evidence="1">Uncharacterized protein</fullName>
    </submittedName>
</protein>
<sequence length="63" mass="7169">MNLKNEFGMNKLLAACPNCEFDTLYCGKIPTSIKNLANKEVLFCKSCKFVVSVDNYKKILFQV</sequence>
<dbReference type="PATRIC" id="fig|859350.6.peg.1965"/>
<dbReference type="EMBL" id="AEXL02000168">
    <property type="protein sequence ID" value="EIJ64935.1"/>
    <property type="molecule type" value="Genomic_DNA"/>
</dbReference>
<proteinExistence type="predicted"/>
<organism evidence="1 2">
    <name type="scientific">Candidatus Nitrosopumilus salarius BD31</name>
    <dbReference type="NCBI Taxonomy" id="859350"/>
    <lineage>
        <taxon>Archaea</taxon>
        <taxon>Nitrososphaerota</taxon>
        <taxon>Nitrososphaeria</taxon>
        <taxon>Nitrosopumilales</taxon>
        <taxon>Nitrosopumilaceae</taxon>
        <taxon>Nitrosopumilus</taxon>
    </lineage>
</organism>
<name>I3CZP2_9ARCH</name>